<proteinExistence type="predicted"/>
<keyword evidence="2" id="KW-1185">Reference proteome</keyword>
<dbReference type="Proteomes" id="UP001190700">
    <property type="component" value="Unassembled WGS sequence"/>
</dbReference>
<organism evidence="1 2">
    <name type="scientific">Cymbomonas tetramitiformis</name>
    <dbReference type="NCBI Taxonomy" id="36881"/>
    <lineage>
        <taxon>Eukaryota</taxon>
        <taxon>Viridiplantae</taxon>
        <taxon>Chlorophyta</taxon>
        <taxon>Pyramimonadophyceae</taxon>
        <taxon>Pyramimonadales</taxon>
        <taxon>Pyramimonadaceae</taxon>
        <taxon>Cymbomonas</taxon>
    </lineage>
</organism>
<sequence length="520" mass="58542">MQETDAGLELLKDDVNEISSWVVKDIEKDIIIPELEHYFATGGLLSHLEYKVIGDGFTHTRFDDTTIPNEQVGFYLLDPRKKYNSILQVRPIAFSYNVKESRALLSLILGHVEKQLPRDGVTLKVQDPITGDIRGVKLTGFKGSDVAFENMMYSVDGTSATHGCSQCFGRFGPNAPDQNTEPVFDPASLRTLKKMRILGEINQHYYANMTGAELKAQKDVDRLPELFEASGMEIPNWNRKPSTLCTEINIACKNQRGPPLTLTEPENSVMESCHWFLNINRGWRCCYLQKLGEQVDQDIKLADEAYLGSKRPLKGWDATASVKLLANPKHTSDLLSGHFLQKQVAVVNDSLAVLGAFMLKKELDDADVNAFERAAGLLGVTWYAFFSTKERCEDACRELGLPVPPPEAAFLSFHPGSYEHHTIAHAVPFVRKHKSFIKYSSWGCEALNNVWKTLLLEYTTNSGGGKEFDPGYEAMLRMLRMTNPLFRKHSERFAEERRRRVYKCGKCQMVVPALTGHVVG</sequence>
<name>A0AAE0F836_9CHLO</name>
<evidence type="ECO:0000313" key="1">
    <source>
        <dbReference type="EMBL" id="KAK3254796.1"/>
    </source>
</evidence>
<accession>A0AAE0F836</accession>
<comment type="caution">
    <text evidence="1">The sequence shown here is derived from an EMBL/GenBank/DDBJ whole genome shotgun (WGS) entry which is preliminary data.</text>
</comment>
<evidence type="ECO:0000313" key="2">
    <source>
        <dbReference type="Proteomes" id="UP001190700"/>
    </source>
</evidence>
<protein>
    <submittedName>
        <fullName evidence="1">Uncharacterized protein</fullName>
    </submittedName>
</protein>
<gene>
    <name evidence="1" type="ORF">CYMTET_36001</name>
</gene>
<dbReference type="EMBL" id="LGRX02023186">
    <property type="protein sequence ID" value="KAK3254796.1"/>
    <property type="molecule type" value="Genomic_DNA"/>
</dbReference>
<reference evidence="1 2" key="1">
    <citation type="journal article" date="2015" name="Genome Biol. Evol.">
        <title>Comparative Genomics of a Bacterivorous Green Alga Reveals Evolutionary Causalities and Consequences of Phago-Mixotrophic Mode of Nutrition.</title>
        <authorList>
            <person name="Burns J.A."/>
            <person name="Paasch A."/>
            <person name="Narechania A."/>
            <person name="Kim E."/>
        </authorList>
    </citation>
    <scope>NUCLEOTIDE SEQUENCE [LARGE SCALE GENOMIC DNA]</scope>
    <source>
        <strain evidence="1 2">PLY_AMNH</strain>
    </source>
</reference>
<dbReference type="AlphaFoldDB" id="A0AAE0F836"/>